<gene>
    <name evidence="1" type="ORF">AVEN_163044_1</name>
</gene>
<evidence type="ECO:0008006" key="3">
    <source>
        <dbReference type="Google" id="ProtNLM"/>
    </source>
</evidence>
<dbReference type="OrthoDB" id="411871at2759"/>
<proteinExistence type="predicted"/>
<reference evidence="1 2" key="1">
    <citation type="journal article" date="2019" name="Sci. Rep.">
        <title>Orb-weaving spider Araneus ventricosus genome elucidates the spidroin gene catalogue.</title>
        <authorList>
            <person name="Kono N."/>
            <person name="Nakamura H."/>
            <person name="Ohtoshi R."/>
            <person name="Moran D.A.P."/>
            <person name="Shinohara A."/>
            <person name="Yoshida Y."/>
            <person name="Fujiwara M."/>
            <person name="Mori M."/>
            <person name="Tomita M."/>
            <person name="Arakawa K."/>
        </authorList>
    </citation>
    <scope>NUCLEOTIDE SEQUENCE [LARGE SCALE GENOMIC DNA]</scope>
</reference>
<dbReference type="EMBL" id="BGPR01003258">
    <property type="protein sequence ID" value="GBM85712.1"/>
    <property type="molecule type" value="Genomic_DNA"/>
</dbReference>
<sequence length="231" mass="26530">MLLQKKIQLEILESCLHYYKIRKIQTTPNISWWNQRLEIKKKELNALKRRVKKSTGVTRDHYQKVYSEKRVIYKKEILHVKRSTWKTFCGKASSPYGGTFKSAKPANPLSVIFNMLGNPLTGNGKAFEGKILQQLYPEAVGEQTDISFTPSFSAECKIQINNFLKRFPKSKAPGFEGIDSVIVPNIHSNVPELLTTFMNKCLDLKKLPTLFKTRLIVPFHKKGKEKNSINS</sequence>
<accession>A0A4Y2J8X6</accession>
<dbReference type="Proteomes" id="UP000499080">
    <property type="component" value="Unassembled WGS sequence"/>
</dbReference>
<name>A0A4Y2J8X6_ARAVE</name>
<protein>
    <recommendedName>
        <fullName evidence="3">Reverse transcriptase domain-containing protein</fullName>
    </recommendedName>
</protein>
<dbReference type="AlphaFoldDB" id="A0A4Y2J8X6"/>
<evidence type="ECO:0000313" key="1">
    <source>
        <dbReference type="EMBL" id="GBM85712.1"/>
    </source>
</evidence>
<organism evidence="1 2">
    <name type="scientific">Araneus ventricosus</name>
    <name type="common">Orbweaver spider</name>
    <name type="synonym">Epeira ventricosa</name>
    <dbReference type="NCBI Taxonomy" id="182803"/>
    <lineage>
        <taxon>Eukaryota</taxon>
        <taxon>Metazoa</taxon>
        <taxon>Ecdysozoa</taxon>
        <taxon>Arthropoda</taxon>
        <taxon>Chelicerata</taxon>
        <taxon>Arachnida</taxon>
        <taxon>Araneae</taxon>
        <taxon>Araneomorphae</taxon>
        <taxon>Entelegynae</taxon>
        <taxon>Araneoidea</taxon>
        <taxon>Araneidae</taxon>
        <taxon>Araneus</taxon>
    </lineage>
</organism>
<keyword evidence="2" id="KW-1185">Reference proteome</keyword>
<evidence type="ECO:0000313" key="2">
    <source>
        <dbReference type="Proteomes" id="UP000499080"/>
    </source>
</evidence>
<comment type="caution">
    <text evidence="1">The sequence shown here is derived from an EMBL/GenBank/DDBJ whole genome shotgun (WGS) entry which is preliminary data.</text>
</comment>